<dbReference type="PROSITE" id="PS51935">
    <property type="entry name" value="NLPC_P60"/>
    <property type="match status" value="1"/>
</dbReference>
<accession>A0ABV9UAL5</accession>
<proteinExistence type="inferred from homology"/>
<dbReference type="InterPro" id="IPR000064">
    <property type="entry name" value="NLP_P60_dom"/>
</dbReference>
<evidence type="ECO:0000256" key="1">
    <source>
        <dbReference type="ARBA" id="ARBA00007074"/>
    </source>
</evidence>
<dbReference type="PANTHER" id="PTHR47359">
    <property type="entry name" value="PEPTIDOGLYCAN DL-ENDOPEPTIDASE CWLO"/>
    <property type="match status" value="1"/>
</dbReference>
<dbReference type="RefSeq" id="WP_378263398.1">
    <property type="nucleotide sequence ID" value="NZ_JBHSIT010000014.1"/>
</dbReference>
<evidence type="ECO:0000256" key="2">
    <source>
        <dbReference type="ARBA" id="ARBA00022670"/>
    </source>
</evidence>
<keyword evidence="3" id="KW-0378">Hydrolase</keyword>
<keyword evidence="9" id="KW-1185">Reference proteome</keyword>
<organism evidence="8 9">
    <name type="scientific">Actinomadura gamaensis</name>
    <dbReference type="NCBI Taxonomy" id="1763541"/>
    <lineage>
        <taxon>Bacteria</taxon>
        <taxon>Bacillati</taxon>
        <taxon>Actinomycetota</taxon>
        <taxon>Actinomycetes</taxon>
        <taxon>Streptosporangiales</taxon>
        <taxon>Thermomonosporaceae</taxon>
        <taxon>Actinomadura</taxon>
    </lineage>
</organism>
<dbReference type="InterPro" id="IPR051794">
    <property type="entry name" value="PG_Endopeptidase_C40"/>
</dbReference>
<comment type="caution">
    <text evidence="8">The sequence shown here is derived from an EMBL/GenBank/DDBJ whole genome shotgun (WGS) entry which is preliminary data.</text>
</comment>
<feature type="domain" description="NlpC/P60" evidence="7">
    <location>
        <begin position="205"/>
        <end position="329"/>
    </location>
</feature>
<dbReference type="CDD" id="cd13399">
    <property type="entry name" value="Slt35-like"/>
    <property type="match status" value="1"/>
</dbReference>
<evidence type="ECO:0000313" key="8">
    <source>
        <dbReference type="EMBL" id="MFC4912958.1"/>
    </source>
</evidence>
<dbReference type="SUPFAM" id="SSF53955">
    <property type="entry name" value="Lysozyme-like"/>
    <property type="match status" value="1"/>
</dbReference>
<keyword evidence="4" id="KW-0788">Thiol protease</keyword>
<name>A0ABV9UAL5_9ACTN</name>
<evidence type="ECO:0000256" key="5">
    <source>
        <dbReference type="SAM" id="MobiDB-lite"/>
    </source>
</evidence>
<feature type="region of interest" description="Disordered" evidence="5">
    <location>
        <begin position="31"/>
        <end position="51"/>
    </location>
</feature>
<feature type="chain" id="PRO_5046006489" evidence="6">
    <location>
        <begin position="29"/>
        <end position="329"/>
    </location>
</feature>
<dbReference type="Proteomes" id="UP001595872">
    <property type="component" value="Unassembled WGS sequence"/>
</dbReference>
<evidence type="ECO:0000313" key="9">
    <source>
        <dbReference type="Proteomes" id="UP001595872"/>
    </source>
</evidence>
<dbReference type="InterPro" id="IPR038765">
    <property type="entry name" value="Papain-like_cys_pep_sf"/>
</dbReference>
<dbReference type="InterPro" id="IPR031304">
    <property type="entry name" value="SLT_2"/>
</dbReference>
<evidence type="ECO:0000256" key="3">
    <source>
        <dbReference type="ARBA" id="ARBA00022801"/>
    </source>
</evidence>
<dbReference type="Pfam" id="PF00877">
    <property type="entry name" value="NLPC_P60"/>
    <property type="match status" value="1"/>
</dbReference>
<evidence type="ECO:0000256" key="4">
    <source>
        <dbReference type="ARBA" id="ARBA00022807"/>
    </source>
</evidence>
<gene>
    <name evidence="8" type="ORF">ACFPCY_37055</name>
</gene>
<evidence type="ECO:0000259" key="7">
    <source>
        <dbReference type="PROSITE" id="PS51935"/>
    </source>
</evidence>
<sequence>MPLILAGAAGAFLVLVAAILGGVSSAFSAGSDPDATNCAPSPGTGPGRTGSTNIPPSYLALYVRAGQEYGIPWNILAAVGAVESDHGRSTHPGITSGENSAGAGGPMQFLPGTWATFGVDGDHDGRRDRYDPSDAIPAAARYLKHNGAPAKLRTALLDYNHSNAYVNDVLKRAATYAKSSGSTPLATAPMSCATAPGAGFAAAPNQAAAKAITFARAQLGKPYVWGATGPNAYDCSGLTLAAYRAAGITIPRVSGDQWNHEPRVPNGHEQPGDLVFFNSGPGTSTTNPGHVGLVIGPGKMIAAPHTGTVVQIQAYHRPTLLGFARPRNP</sequence>
<reference evidence="9" key="1">
    <citation type="journal article" date="2019" name="Int. J. Syst. Evol. Microbiol.">
        <title>The Global Catalogue of Microorganisms (GCM) 10K type strain sequencing project: providing services to taxonomists for standard genome sequencing and annotation.</title>
        <authorList>
            <consortium name="The Broad Institute Genomics Platform"/>
            <consortium name="The Broad Institute Genome Sequencing Center for Infectious Disease"/>
            <person name="Wu L."/>
            <person name="Ma J."/>
        </authorList>
    </citation>
    <scope>NUCLEOTIDE SEQUENCE [LARGE SCALE GENOMIC DNA]</scope>
    <source>
        <strain evidence="9">KLKA75</strain>
    </source>
</reference>
<dbReference type="SUPFAM" id="SSF54001">
    <property type="entry name" value="Cysteine proteinases"/>
    <property type="match status" value="1"/>
</dbReference>
<dbReference type="EMBL" id="JBHSIT010000014">
    <property type="protein sequence ID" value="MFC4912958.1"/>
    <property type="molecule type" value="Genomic_DNA"/>
</dbReference>
<evidence type="ECO:0000256" key="6">
    <source>
        <dbReference type="SAM" id="SignalP"/>
    </source>
</evidence>
<dbReference type="Gene3D" id="1.10.530.10">
    <property type="match status" value="1"/>
</dbReference>
<dbReference type="PANTHER" id="PTHR47359:SF3">
    <property type="entry name" value="NLP_P60 DOMAIN-CONTAINING PROTEIN-RELATED"/>
    <property type="match status" value="1"/>
</dbReference>
<dbReference type="Pfam" id="PF13406">
    <property type="entry name" value="SLT_2"/>
    <property type="match status" value="1"/>
</dbReference>
<keyword evidence="6" id="KW-0732">Signal</keyword>
<comment type="similarity">
    <text evidence="1">Belongs to the peptidase C40 family.</text>
</comment>
<dbReference type="InterPro" id="IPR023346">
    <property type="entry name" value="Lysozyme-like_dom_sf"/>
</dbReference>
<keyword evidence="2" id="KW-0645">Protease</keyword>
<dbReference type="Gene3D" id="3.90.1720.10">
    <property type="entry name" value="endopeptidase domain like (from Nostoc punctiforme)"/>
    <property type="match status" value="1"/>
</dbReference>
<feature type="signal peptide" evidence="6">
    <location>
        <begin position="1"/>
        <end position="28"/>
    </location>
</feature>
<protein>
    <submittedName>
        <fullName evidence="8">NlpC/P60 family protein</fullName>
    </submittedName>
</protein>